<dbReference type="EMBL" id="LAZR01002725">
    <property type="protein sequence ID" value="KKN26365.1"/>
    <property type="molecule type" value="Genomic_DNA"/>
</dbReference>
<comment type="caution">
    <text evidence="1">The sequence shown here is derived from an EMBL/GenBank/DDBJ whole genome shotgun (WGS) entry which is preliminary data.</text>
</comment>
<dbReference type="AlphaFoldDB" id="A0A0F9P3J2"/>
<reference evidence="1" key="1">
    <citation type="journal article" date="2015" name="Nature">
        <title>Complex archaea that bridge the gap between prokaryotes and eukaryotes.</title>
        <authorList>
            <person name="Spang A."/>
            <person name="Saw J.H."/>
            <person name="Jorgensen S.L."/>
            <person name="Zaremba-Niedzwiedzka K."/>
            <person name="Martijn J."/>
            <person name="Lind A.E."/>
            <person name="van Eijk R."/>
            <person name="Schleper C."/>
            <person name="Guy L."/>
            <person name="Ettema T.J."/>
        </authorList>
    </citation>
    <scope>NUCLEOTIDE SEQUENCE</scope>
</reference>
<accession>A0A0F9P3J2</accession>
<name>A0A0F9P3J2_9ZZZZ</name>
<evidence type="ECO:0000313" key="1">
    <source>
        <dbReference type="EMBL" id="KKN26365.1"/>
    </source>
</evidence>
<protein>
    <submittedName>
        <fullName evidence="1">Uncharacterized protein</fullName>
    </submittedName>
</protein>
<proteinExistence type="predicted"/>
<organism evidence="1">
    <name type="scientific">marine sediment metagenome</name>
    <dbReference type="NCBI Taxonomy" id="412755"/>
    <lineage>
        <taxon>unclassified sequences</taxon>
        <taxon>metagenomes</taxon>
        <taxon>ecological metagenomes</taxon>
    </lineage>
</organism>
<sequence>MTEQQCRNQIQQILDRSCPELRIDVIGSHAQRYIQHCMGYIQYNFSIDIEEWEKVKWPEHIVRMRLLDTLRDLRDLVDDAIKGVE</sequence>
<gene>
    <name evidence="1" type="ORF">LCGC14_0875500</name>
</gene>